<dbReference type="RefSeq" id="XP_004994451.1">
    <property type="nucleotide sequence ID" value="XM_004994394.1"/>
</dbReference>
<dbReference type="PANTHER" id="PTHR18884">
    <property type="entry name" value="SEPTIN"/>
    <property type="match status" value="1"/>
</dbReference>
<dbReference type="GO" id="GO:0005525">
    <property type="term" value="F:GTP binding"/>
    <property type="evidence" value="ECO:0007669"/>
    <property type="project" value="InterPro"/>
</dbReference>
<evidence type="ECO:0000313" key="3">
    <source>
        <dbReference type="Proteomes" id="UP000007799"/>
    </source>
</evidence>
<feature type="domain" description="Septin-type G" evidence="1">
    <location>
        <begin position="1"/>
        <end position="130"/>
    </location>
</feature>
<dbReference type="STRING" id="946362.F2U8C0"/>
<dbReference type="GeneID" id="16075034"/>
<protein>
    <recommendedName>
        <fullName evidence="1">Septin-type G domain-containing protein</fullName>
    </recommendedName>
</protein>
<dbReference type="EMBL" id="GL832964">
    <property type="protein sequence ID" value="EGD72628.1"/>
    <property type="molecule type" value="Genomic_DNA"/>
</dbReference>
<dbReference type="InParanoid" id="F2U8C0"/>
<dbReference type="InterPro" id="IPR027417">
    <property type="entry name" value="P-loop_NTPase"/>
</dbReference>
<accession>F2U8C0</accession>
<dbReference type="AlphaFoldDB" id="F2U8C0"/>
<name>F2U8C0_SALR5</name>
<proteinExistence type="predicted"/>
<evidence type="ECO:0000259" key="1">
    <source>
        <dbReference type="PROSITE" id="PS51719"/>
    </source>
</evidence>
<dbReference type="KEGG" id="sre:PTSG_04363"/>
<sequence>MPRQDALAFALVGSTDTFQVNVIPVIAKADTLSKPELKKLKEQIKADIAKHKIKVFTPAIDEDDSDAVSFTYLLLDALPFALVGSTDTFQAGGRSIRGRQYPWGIIEVDNSDHCDYNLLKDMLVRWVYCL</sequence>
<reference evidence="2" key="1">
    <citation type="submission" date="2009-08" db="EMBL/GenBank/DDBJ databases">
        <title>Annotation of Salpingoeca rosetta.</title>
        <authorList>
            <consortium name="The Broad Institute Genome Sequencing Platform"/>
            <person name="Russ C."/>
            <person name="Cuomo C."/>
            <person name="Burger G."/>
            <person name="Gray M.W."/>
            <person name="Holland P.W.H."/>
            <person name="King N."/>
            <person name="Lang F.B.F."/>
            <person name="Roger A.J."/>
            <person name="Ruiz-Trillo I."/>
            <person name="Young S.K."/>
            <person name="Zeng Q."/>
            <person name="Gargeya S."/>
            <person name="Alvarado L."/>
            <person name="Berlin A."/>
            <person name="Chapman S.B."/>
            <person name="Chen Z."/>
            <person name="Freedman E."/>
            <person name="Gellesch M."/>
            <person name="Goldberg J."/>
            <person name="Griggs A."/>
            <person name="Gujja S."/>
            <person name="Heilman E."/>
            <person name="Heiman D."/>
            <person name="Howarth C."/>
            <person name="Mehta T."/>
            <person name="Neiman D."/>
            <person name="Pearson M."/>
            <person name="Roberts A."/>
            <person name="Saif S."/>
            <person name="Shea T."/>
            <person name="Shenoy N."/>
            <person name="Sisk P."/>
            <person name="Stolte C."/>
            <person name="Sykes S."/>
            <person name="White J."/>
            <person name="Yandava C."/>
            <person name="Haas B."/>
            <person name="Nusbaum C."/>
            <person name="Birren B."/>
        </authorList>
    </citation>
    <scope>NUCLEOTIDE SEQUENCE [LARGE SCALE GENOMIC DNA]</scope>
    <source>
        <strain evidence="2">ATCC 50818</strain>
    </source>
</reference>
<evidence type="ECO:0000313" key="2">
    <source>
        <dbReference type="EMBL" id="EGD72628.1"/>
    </source>
</evidence>
<dbReference type="InterPro" id="IPR030379">
    <property type="entry name" value="G_SEPTIN_dom"/>
</dbReference>
<gene>
    <name evidence="2" type="ORF">PTSG_04363</name>
</gene>
<dbReference type="OrthoDB" id="416553at2759"/>
<dbReference type="Pfam" id="PF00735">
    <property type="entry name" value="Septin"/>
    <property type="match status" value="1"/>
</dbReference>
<keyword evidence="3" id="KW-1185">Reference proteome</keyword>
<organism evidence="3">
    <name type="scientific">Salpingoeca rosetta (strain ATCC 50818 / BSB-021)</name>
    <dbReference type="NCBI Taxonomy" id="946362"/>
    <lineage>
        <taxon>Eukaryota</taxon>
        <taxon>Choanoflagellata</taxon>
        <taxon>Craspedida</taxon>
        <taxon>Salpingoecidae</taxon>
        <taxon>Salpingoeca</taxon>
    </lineage>
</organism>
<dbReference type="PROSITE" id="PS51719">
    <property type="entry name" value="G_SEPTIN"/>
    <property type="match status" value="1"/>
</dbReference>
<dbReference type="eggNOG" id="KOG2655">
    <property type="taxonomic scope" value="Eukaryota"/>
</dbReference>
<dbReference type="Gene3D" id="3.40.50.300">
    <property type="entry name" value="P-loop containing nucleotide triphosphate hydrolases"/>
    <property type="match status" value="1"/>
</dbReference>
<dbReference type="Proteomes" id="UP000007799">
    <property type="component" value="Unassembled WGS sequence"/>
</dbReference>